<organism evidence="1 2">
    <name type="scientific">Eruca vesicaria subsp. sativa</name>
    <name type="common">Garden rocket</name>
    <name type="synonym">Eruca sativa</name>
    <dbReference type="NCBI Taxonomy" id="29727"/>
    <lineage>
        <taxon>Eukaryota</taxon>
        <taxon>Viridiplantae</taxon>
        <taxon>Streptophyta</taxon>
        <taxon>Embryophyta</taxon>
        <taxon>Tracheophyta</taxon>
        <taxon>Spermatophyta</taxon>
        <taxon>Magnoliopsida</taxon>
        <taxon>eudicotyledons</taxon>
        <taxon>Gunneridae</taxon>
        <taxon>Pentapetalae</taxon>
        <taxon>rosids</taxon>
        <taxon>malvids</taxon>
        <taxon>Brassicales</taxon>
        <taxon>Brassicaceae</taxon>
        <taxon>Brassiceae</taxon>
        <taxon>Eruca</taxon>
    </lineage>
</organism>
<evidence type="ECO:0000313" key="2">
    <source>
        <dbReference type="Proteomes" id="UP001642260"/>
    </source>
</evidence>
<reference evidence="1 2" key="1">
    <citation type="submission" date="2022-03" db="EMBL/GenBank/DDBJ databases">
        <authorList>
            <person name="Macdonald S."/>
            <person name="Ahmed S."/>
            <person name="Newling K."/>
        </authorList>
    </citation>
    <scope>NUCLEOTIDE SEQUENCE [LARGE SCALE GENOMIC DNA]</scope>
</reference>
<sequence length="78" mass="8442">MRLQLALKKDSEVVIFFPVDALDREHVVPLLPASDKTIHPIVDMSVVKAPRVFFSHGVIKSITVASLGARVADASCST</sequence>
<protein>
    <submittedName>
        <fullName evidence="1">Uncharacterized protein</fullName>
    </submittedName>
</protein>
<name>A0ABC8JR55_ERUVS</name>
<comment type="caution">
    <text evidence="1">The sequence shown here is derived from an EMBL/GenBank/DDBJ whole genome shotgun (WGS) entry which is preliminary data.</text>
</comment>
<proteinExistence type="predicted"/>
<dbReference type="EMBL" id="CAKOAT010130043">
    <property type="protein sequence ID" value="CAH8336323.1"/>
    <property type="molecule type" value="Genomic_DNA"/>
</dbReference>
<dbReference type="Proteomes" id="UP001642260">
    <property type="component" value="Unassembled WGS sequence"/>
</dbReference>
<dbReference type="AlphaFoldDB" id="A0ABC8JR55"/>
<accession>A0ABC8JR55</accession>
<evidence type="ECO:0000313" key="1">
    <source>
        <dbReference type="EMBL" id="CAH8336323.1"/>
    </source>
</evidence>
<gene>
    <name evidence="1" type="ORF">ERUC_LOCUS13782</name>
</gene>
<keyword evidence="2" id="KW-1185">Reference proteome</keyword>